<protein>
    <submittedName>
        <fullName evidence="2">Caspase family protein</fullName>
    </submittedName>
</protein>
<name>A0A8S9T5I7_9CYAN</name>
<organism evidence="2 3">
    <name type="scientific">Tolypothrix bouteillei VB521301</name>
    <dbReference type="NCBI Taxonomy" id="1479485"/>
    <lineage>
        <taxon>Bacteria</taxon>
        <taxon>Bacillati</taxon>
        <taxon>Cyanobacteriota</taxon>
        <taxon>Cyanophyceae</taxon>
        <taxon>Nostocales</taxon>
        <taxon>Tolypothrichaceae</taxon>
        <taxon>Tolypothrix</taxon>
    </lineage>
</organism>
<dbReference type="PANTHER" id="PTHR48104">
    <property type="entry name" value="METACASPASE-4"/>
    <property type="match status" value="1"/>
</dbReference>
<dbReference type="Proteomes" id="UP000029738">
    <property type="component" value="Unassembled WGS sequence"/>
</dbReference>
<evidence type="ECO:0000313" key="3">
    <source>
        <dbReference type="Proteomes" id="UP000029738"/>
    </source>
</evidence>
<dbReference type="InterPro" id="IPR011600">
    <property type="entry name" value="Pept_C14_caspase"/>
</dbReference>
<comment type="caution">
    <text evidence="2">The sequence shown here is derived from an EMBL/GenBank/DDBJ whole genome shotgun (WGS) entry which is preliminary data.</text>
</comment>
<dbReference type="InterPro" id="IPR029030">
    <property type="entry name" value="Caspase-like_dom_sf"/>
</dbReference>
<dbReference type="OrthoDB" id="8447555at2"/>
<dbReference type="PANTHER" id="PTHR48104:SF30">
    <property type="entry name" value="METACASPASE-1"/>
    <property type="match status" value="1"/>
</dbReference>
<dbReference type="Gene3D" id="3.40.50.1460">
    <property type="match status" value="1"/>
</dbReference>
<dbReference type="Pfam" id="PF00656">
    <property type="entry name" value="Peptidase_C14"/>
    <property type="match status" value="1"/>
</dbReference>
<dbReference type="GO" id="GO:0005737">
    <property type="term" value="C:cytoplasm"/>
    <property type="evidence" value="ECO:0007669"/>
    <property type="project" value="TreeGrafter"/>
</dbReference>
<gene>
    <name evidence="2" type="ORF">DA73_0400021740</name>
</gene>
<dbReference type="SUPFAM" id="SSF52129">
    <property type="entry name" value="Caspase-like"/>
    <property type="match status" value="1"/>
</dbReference>
<reference evidence="2" key="2">
    <citation type="submission" date="2019-11" db="EMBL/GenBank/DDBJ databases">
        <title>Improved Assembly of Tolypothrix boutellei genome.</title>
        <authorList>
            <person name="Sarangi A.N."/>
            <person name="Mukherjee M."/>
            <person name="Ghosh S."/>
            <person name="Singh D."/>
            <person name="Das A."/>
            <person name="Kant S."/>
            <person name="Prusty A."/>
            <person name="Tripathy S."/>
        </authorList>
    </citation>
    <scope>NUCLEOTIDE SEQUENCE</scope>
    <source>
        <strain evidence="2">VB521301</strain>
    </source>
</reference>
<dbReference type="GO" id="GO:0004197">
    <property type="term" value="F:cysteine-type endopeptidase activity"/>
    <property type="evidence" value="ECO:0007669"/>
    <property type="project" value="InterPro"/>
</dbReference>
<evidence type="ECO:0000259" key="1">
    <source>
        <dbReference type="Pfam" id="PF00656"/>
    </source>
</evidence>
<feature type="domain" description="Peptidase C14 caspase" evidence="1">
    <location>
        <begin position="6"/>
        <end position="270"/>
    </location>
</feature>
<reference evidence="2" key="1">
    <citation type="journal article" date="2015" name="Genome Announc.">
        <title>Draft Genome Sequence of Tolypothrix boutellei Strain VB521301.</title>
        <authorList>
            <person name="Chandrababunaidu M.M."/>
            <person name="Singh D."/>
            <person name="Sen D."/>
            <person name="Bhan S."/>
            <person name="Das S."/>
            <person name="Gupta A."/>
            <person name="Adhikary S.P."/>
            <person name="Tripathy S."/>
        </authorList>
    </citation>
    <scope>NUCLEOTIDE SEQUENCE</scope>
    <source>
        <strain evidence="2">VB521301</strain>
    </source>
</reference>
<accession>A0A8S9T5I7</accession>
<dbReference type="InterPro" id="IPR050452">
    <property type="entry name" value="Metacaspase"/>
</dbReference>
<keyword evidence="3" id="KW-1185">Reference proteome</keyword>
<evidence type="ECO:0000313" key="2">
    <source>
        <dbReference type="EMBL" id="KAF3887821.1"/>
    </source>
</evidence>
<dbReference type="EMBL" id="JHEG04000001">
    <property type="protein sequence ID" value="KAF3887821.1"/>
    <property type="molecule type" value="Genomic_DNA"/>
</dbReference>
<proteinExistence type="predicted"/>
<dbReference type="RefSeq" id="WP_050045306.1">
    <property type="nucleotide sequence ID" value="NZ_JHEG04000001.1"/>
</dbReference>
<dbReference type="GO" id="GO:0006508">
    <property type="term" value="P:proteolysis"/>
    <property type="evidence" value="ECO:0007669"/>
    <property type="project" value="InterPro"/>
</dbReference>
<dbReference type="AlphaFoldDB" id="A0A8S9T5I7"/>
<sequence length="687" mass="77785">MSNHIYALLVGINTYHPQSEVSSLDGCVNDIEAVEAYLKGRIDKKWNVKAKILKNEEATRQNIINAFDNYLCQATSGDVALFYYAGHGAQARTPEQLKHLDPNGLLQSIVCYDSRTENGWDLADKELRYLIYKVAQKNSEILVIMDCCHSGTGTRNPEVKVRQTYEDLRDRPYESLIFATDKNALIQPFNDGKVSTLVQGKHVAIAACRSHETAKEYKTEDYKNRGAFSYFLLQTLEKSNGNLTYSDLLRNVNALVSGKILEQSPQLEAICKEDFKKIFLGGAIKEIPIYFTLSYSDKNKTKHSWVIDGGTLNGIPSNSQNGDTLLAIFPVGSNPEEMREISNALGTVQVTEVVAQQSKVIITEGNEKLDKNESYWAVVTHLPLKRLKVYIEGEQGDEIGVELALQALNKAAAEENPSLFVEKVDEAKDADYRLLARQGQYWIIEQTTDRPIVAPIPEKSDIQGYTAKRARQTIQRLEHIARWINILELDSPANSTIKAEDVEMEIIVVSGDKPSSTYENNLYKQESYFHLEYFNKNGEWQPPELKIRLKNNSHKTIYCNILDLSGNFAVYAEFFTPEKSSIRLEPNSERTTDEGEMKIPEDYLKQGIAEYKEILKLIVSTSEFNASLLEQDELDVPPPTYRSVPLTGGTLDKLMAQVYSRKWESKSKGKLDDWMTKQVTLKIVRPQ</sequence>